<protein>
    <recommendedName>
        <fullName evidence="2">Phytocyanin domain-containing protein</fullName>
    </recommendedName>
</protein>
<dbReference type="GO" id="GO:0005886">
    <property type="term" value="C:plasma membrane"/>
    <property type="evidence" value="ECO:0007669"/>
    <property type="project" value="TreeGrafter"/>
</dbReference>
<name>A0A8T2STH2_CERRI</name>
<dbReference type="PANTHER" id="PTHR33021:SF339">
    <property type="entry name" value="OS07G0570600 PROTEIN"/>
    <property type="match status" value="1"/>
</dbReference>
<dbReference type="InterPro" id="IPR003245">
    <property type="entry name" value="Phytocyanin_dom"/>
</dbReference>
<dbReference type="SUPFAM" id="SSF49503">
    <property type="entry name" value="Cupredoxins"/>
    <property type="match status" value="1"/>
</dbReference>
<accession>A0A8T2STH2</accession>
<feature type="signal peptide" evidence="1">
    <location>
        <begin position="1"/>
        <end position="34"/>
    </location>
</feature>
<evidence type="ECO:0000313" key="4">
    <source>
        <dbReference type="Proteomes" id="UP000825935"/>
    </source>
</evidence>
<dbReference type="Gene3D" id="2.60.40.420">
    <property type="entry name" value="Cupredoxins - blue copper proteins"/>
    <property type="match status" value="1"/>
</dbReference>
<evidence type="ECO:0000313" key="3">
    <source>
        <dbReference type="EMBL" id="KAH7366090.1"/>
    </source>
</evidence>
<dbReference type="AlphaFoldDB" id="A0A8T2STH2"/>
<reference evidence="3" key="1">
    <citation type="submission" date="2021-08" db="EMBL/GenBank/DDBJ databases">
        <title>WGS assembly of Ceratopteris richardii.</title>
        <authorList>
            <person name="Marchant D.B."/>
            <person name="Chen G."/>
            <person name="Jenkins J."/>
            <person name="Shu S."/>
            <person name="Leebens-Mack J."/>
            <person name="Grimwood J."/>
            <person name="Schmutz J."/>
            <person name="Soltis P."/>
            <person name="Soltis D."/>
            <person name="Chen Z.-H."/>
        </authorList>
    </citation>
    <scope>NUCLEOTIDE SEQUENCE</scope>
    <source>
        <strain evidence="3">Whitten #5841</strain>
        <tissue evidence="3">Leaf</tissue>
    </source>
</reference>
<sequence length="152" mass="17469">MERVSAKRSAGMRGVVCRWWLLQLILWWRQTATASVYRVGGGAGWTNYVLRTNQLPDYTAWASSNQPFYVDDQFLFQYVPYFHSVHQFQNQSDFEHCDFSHATQLDDGHSGSFMWQAPEIGTFYLGCKTVVEGFGSHCKDGQKVAITVQKRV</sequence>
<keyword evidence="1" id="KW-0732">Signal</keyword>
<feature type="domain" description="Phytocyanin" evidence="2">
    <location>
        <begin position="35"/>
        <end position="150"/>
    </location>
</feature>
<dbReference type="Proteomes" id="UP000825935">
    <property type="component" value="Chromosome 18"/>
</dbReference>
<evidence type="ECO:0000259" key="2">
    <source>
        <dbReference type="PROSITE" id="PS51485"/>
    </source>
</evidence>
<dbReference type="PANTHER" id="PTHR33021">
    <property type="entry name" value="BLUE COPPER PROTEIN"/>
    <property type="match status" value="1"/>
</dbReference>
<proteinExistence type="predicted"/>
<dbReference type="EMBL" id="CM035423">
    <property type="protein sequence ID" value="KAH7366090.1"/>
    <property type="molecule type" value="Genomic_DNA"/>
</dbReference>
<dbReference type="InterPro" id="IPR039391">
    <property type="entry name" value="Phytocyanin-like"/>
</dbReference>
<evidence type="ECO:0000256" key="1">
    <source>
        <dbReference type="SAM" id="SignalP"/>
    </source>
</evidence>
<dbReference type="PROSITE" id="PS51485">
    <property type="entry name" value="PHYTOCYANIN"/>
    <property type="match status" value="1"/>
</dbReference>
<keyword evidence="4" id="KW-1185">Reference proteome</keyword>
<dbReference type="GO" id="GO:0009055">
    <property type="term" value="F:electron transfer activity"/>
    <property type="evidence" value="ECO:0007669"/>
    <property type="project" value="InterPro"/>
</dbReference>
<gene>
    <name evidence="3" type="ORF">KP509_18G063100</name>
</gene>
<feature type="chain" id="PRO_5035885316" description="Phytocyanin domain-containing protein" evidence="1">
    <location>
        <begin position="35"/>
        <end position="152"/>
    </location>
</feature>
<dbReference type="Pfam" id="PF02298">
    <property type="entry name" value="Cu_bind_like"/>
    <property type="match status" value="1"/>
</dbReference>
<dbReference type="OrthoDB" id="5421909at2759"/>
<organism evidence="3 4">
    <name type="scientific">Ceratopteris richardii</name>
    <name type="common">Triangle waterfern</name>
    <dbReference type="NCBI Taxonomy" id="49495"/>
    <lineage>
        <taxon>Eukaryota</taxon>
        <taxon>Viridiplantae</taxon>
        <taxon>Streptophyta</taxon>
        <taxon>Embryophyta</taxon>
        <taxon>Tracheophyta</taxon>
        <taxon>Polypodiopsida</taxon>
        <taxon>Polypodiidae</taxon>
        <taxon>Polypodiales</taxon>
        <taxon>Pteridineae</taxon>
        <taxon>Pteridaceae</taxon>
        <taxon>Parkerioideae</taxon>
        <taxon>Ceratopteris</taxon>
    </lineage>
</organism>
<dbReference type="InterPro" id="IPR008972">
    <property type="entry name" value="Cupredoxin"/>
</dbReference>
<comment type="caution">
    <text evidence="3">The sequence shown here is derived from an EMBL/GenBank/DDBJ whole genome shotgun (WGS) entry which is preliminary data.</text>
</comment>